<feature type="non-terminal residue" evidence="2">
    <location>
        <position position="428"/>
    </location>
</feature>
<dbReference type="AlphaFoldDB" id="A0A3M7KSA7"/>
<reference evidence="3" key="1">
    <citation type="journal article" date="2018" name="Algal Res.">
        <title>Characterization of plant carbon substrate utilization by Auxenochlorella protothecoides.</title>
        <authorList>
            <person name="Vogler B.W."/>
            <person name="Starkenburg S.R."/>
            <person name="Sudasinghe N."/>
            <person name="Schambach J.Y."/>
            <person name="Rollin J.A."/>
            <person name="Pattathil S."/>
            <person name="Barry A.N."/>
        </authorList>
    </citation>
    <scope>NUCLEOTIDE SEQUENCE [LARGE SCALE GENOMIC DNA]</scope>
    <source>
        <strain evidence="3">UTEX 25</strain>
    </source>
</reference>
<sequence>GATWELHQCSGAHHPRHLRVSCCEDRHVWRHVLLPAPGAVPGEAGQGGHRRRERRGQRTAAGSAWRGGEAAGGEEHVPGQPAHRHSHLLRSGRHRAHERGPALRHRLRLPDDAWRGDALRRALRRRVPEAQAQQVPLQRHSVLCHWHRPGWVCQHHGRGDHALVCASGPPRGQPARHRLWHAADHHVAMRAGRPAHLRGPFHGQHGGAAPEDCGFRGRVWLLGHDPGAHARGPVPARQGGPGHPRGLPGHTVHAMAHPLHPGGGAAGPGRPAGPQHLRHVRDGPLRRRLPHSAGNHAHAGGVAGGPSALLHPPGPGPPGRVLERLLLDPGHRLRGAGGGDSGVRPRRRRGDRGGGPAGRILGRAAALARRHRRGGHARVPPHRHAHRHPHLQQPQVHHEHLRLLHAQLHGSQCGLPAQGHPSEQRRHR</sequence>
<dbReference type="EMBL" id="QOKY01000202">
    <property type="protein sequence ID" value="RMZ52739.1"/>
    <property type="molecule type" value="Genomic_DNA"/>
</dbReference>
<proteinExistence type="predicted"/>
<feature type="non-terminal residue" evidence="2">
    <location>
        <position position="1"/>
    </location>
</feature>
<name>A0A3M7KSA7_AUXPR</name>
<feature type="region of interest" description="Disordered" evidence="1">
    <location>
        <begin position="286"/>
        <end position="318"/>
    </location>
</feature>
<feature type="region of interest" description="Disordered" evidence="1">
    <location>
        <begin position="37"/>
        <end position="104"/>
    </location>
</feature>
<dbReference type="Proteomes" id="UP000279271">
    <property type="component" value="Unassembled WGS sequence"/>
</dbReference>
<evidence type="ECO:0000313" key="3">
    <source>
        <dbReference type="Proteomes" id="UP000279271"/>
    </source>
</evidence>
<feature type="compositionally biased region" description="Basic residues" evidence="1">
    <location>
        <begin position="82"/>
        <end position="104"/>
    </location>
</feature>
<feature type="compositionally biased region" description="Low complexity" evidence="1">
    <location>
        <begin position="358"/>
        <end position="367"/>
    </location>
</feature>
<organism evidence="2 3">
    <name type="scientific">Auxenochlorella protothecoides</name>
    <name type="common">Green microalga</name>
    <name type="synonym">Chlorella protothecoides</name>
    <dbReference type="NCBI Taxonomy" id="3075"/>
    <lineage>
        <taxon>Eukaryota</taxon>
        <taxon>Viridiplantae</taxon>
        <taxon>Chlorophyta</taxon>
        <taxon>core chlorophytes</taxon>
        <taxon>Trebouxiophyceae</taxon>
        <taxon>Chlorellales</taxon>
        <taxon>Chlorellaceae</taxon>
        <taxon>Auxenochlorella</taxon>
    </lineage>
</organism>
<feature type="region of interest" description="Disordered" evidence="1">
    <location>
        <begin position="330"/>
        <end position="392"/>
    </location>
</feature>
<protein>
    <submittedName>
        <fullName evidence="2">Uncharacterized protein</fullName>
    </submittedName>
</protein>
<evidence type="ECO:0000313" key="2">
    <source>
        <dbReference type="EMBL" id="RMZ52739.1"/>
    </source>
</evidence>
<feature type="compositionally biased region" description="Basic residues" evidence="1">
    <location>
        <begin position="48"/>
        <end position="57"/>
    </location>
</feature>
<feature type="compositionally biased region" description="Low complexity" evidence="1">
    <location>
        <begin position="58"/>
        <end position="68"/>
    </location>
</feature>
<feature type="compositionally biased region" description="Low complexity" evidence="1">
    <location>
        <begin position="291"/>
        <end position="311"/>
    </location>
</feature>
<comment type="caution">
    <text evidence="2">The sequence shown here is derived from an EMBL/GenBank/DDBJ whole genome shotgun (WGS) entry which is preliminary data.</text>
</comment>
<evidence type="ECO:0000256" key="1">
    <source>
        <dbReference type="SAM" id="MobiDB-lite"/>
    </source>
</evidence>
<feature type="compositionally biased region" description="Basic residues" evidence="1">
    <location>
        <begin position="368"/>
        <end position="390"/>
    </location>
</feature>
<gene>
    <name evidence="2" type="ORF">APUTEX25_000858</name>
</gene>
<accession>A0A3M7KSA7</accession>